<comment type="similarity">
    <text evidence="1 3">Belongs to the bacterial flagellin family.</text>
</comment>
<dbReference type="Proteomes" id="UP000246352">
    <property type="component" value="Unassembled WGS sequence"/>
</dbReference>
<evidence type="ECO:0000256" key="3">
    <source>
        <dbReference type="RuleBase" id="RU362073"/>
    </source>
</evidence>
<comment type="caution">
    <text evidence="6">The sequence shown here is derived from an EMBL/GenBank/DDBJ whole genome shotgun (WGS) entry which is preliminary data.</text>
</comment>
<comment type="function">
    <text evidence="3">Flagellin is the subunit protein which polymerizes to form the filaments of bacterial flagella.</text>
</comment>
<evidence type="ECO:0000256" key="1">
    <source>
        <dbReference type="ARBA" id="ARBA00005709"/>
    </source>
</evidence>
<keyword evidence="6" id="KW-0966">Cell projection</keyword>
<dbReference type="Pfam" id="PF00700">
    <property type="entry name" value="Flagellin_C"/>
    <property type="match status" value="1"/>
</dbReference>
<organism evidence="6 7">
    <name type="scientific">Hoeflea marina</name>
    <dbReference type="NCBI Taxonomy" id="274592"/>
    <lineage>
        <taxon>Bacteria</taxon>
        <taxon>Pseudomonadati</taxon>
        <taxon>Pseudomonadota</taxon>
        <taxon>Alphaproteobacteria</taxon>
        <taxon>Hyphomicrobiales</taxon>
        <taxon>Rhizobiaceae</taxon>
        <taxon>Hoeflea</taxon>
    </lineage>
</organism>
<sequence>MKTSFISNIAIQSAMRLTISTSQNEVQNLQKEIVTGRYADIGVALGAGASRSVALNRDLLRLDNIKDSNALATQRLSASQGAMTLMADNAQSMLEAFITVTSTDDAGRLGIAKRDVQTALEAFTGAINTSSNGEYVFSGINTDARPLANYFDPASPAQAAFDSTFQSHFGFAKTDPLVSGITPAQMEDFITNTLEPSFTGTDWTTNWSSASDTNVTSRITRNDLIESTTNANTAGMRSFALAAVIGLELLGMPLASDTRAVVNTKAMEYAGAAVSGIDNERSRLGLSEARVAKANVSLEAQIKIVQLHVNSLEEVDAYEASTRMNSLLAQVETSYKLTSRIQQLSLSNYL</sequence>
<dbReference type="EMBL" id="QGTR01000014">
    <property type="protein sequence ID" value="PWV95253.1"/>
    <property type="molecule type" value="Genomic_DNA"/>
</dbReference>
<keyword evidence="7" id="KW-1185">Reference proteome</keyword>
<dbReference type="Pfam" id="PF00669">
    <property type="entry name" value="Flagellin_N"/>
    <property type="match status" value="1"/>
</dbReference>
<keyword evidence="6" id="KW-0969">Cilium</keyword>
<dbReference type="GO" id="GO:0005576">
    <property type="term" value="C:extracellular region"/>
    <property type="evidence" value="ECO:0007669"/>
    <property type="project" value="UniProtKB-SubCell"/>
</dbReference>
<dbReference type="InterPro" id="IPR001492">
    <property type="entry name" value="Flagellin"/>
</dbReference>
<dbReference type="GO" id="GO:0009288">
    <property type="term" value="C:bacterial-type flagellum"/>
    <property type="evidence" value="ECO:0007669"/>
    <property type="project" value="UniProtKB-SubCell"/>
</dbReference>
<feature type="domain" description="Flagellin C-terminal" evidence="5">
    <location>
        <begin position="267"/>
        <end position="350"/>
    </location>
</feature>
<dbReference type="PANTHER" id="PTHR42792:SF1">
    <property type="entry name" value="FLAGELLAR HOOK-ASSOCIATED PROTEIN 3"/>
    <property type="match status" value="1"/>
</dbReference>
<dbReference type="InterPro" id="IPR001029">
    <property type="entry name" value="Flagellin_N"/>
</dbReference>
<keyword evidence="3" id="KW-0964">Secreted</keyword>
<dbReference type="SUPFAM" id="SSF64518">
    <property type="entry name" value="Phase 1 flagellin"/>
    <property type="match status" value="1"/>
</dbReference>
<keyword evidence="6" id="KW-0282">Flagellum</keyword>
<dbReference type="Gene3D" id="1.20.1330.10">
    <property type="entry name" value="f41 fragment of flagellin, N-terminal domain"/>
    <property type="match status" value="1"/>
</dbReference>
<reference evidence="6 7" key="1">
    <citation type="submission" date="2018-05" db="EMBL/GenBank/DDBJ databases">
        <title>Genomic Encyclopedia of Type Strains, Phase IV (KMG-IV): sequencing the most valuable type-strain genomes for metagenomic binning, comparative biology and taxonomic classification.</title>
        <authorList>
            <person name="Goeker M."/>
        </authorList>
    </citation>
    <scope>NUCLEOTIDE SEQUENCE [LARGE SCALE GENOMIC DNA]</scope>
    <source>
        <strain evidence="6 7">DSM 16791</strain>
    </source>
</reference>
<comment type="subcellular location">
    <subcellularLocation>
        <location evidence="3">Secreted</location>
    </subcellularLocation>
    <subcellularLocation>
        <location evidence="3">Bacterial flagellum</location>
    </subcellularLocation>
</comment>
<dbReference type="GO" id="GO:0005198">
    <property type="term" value="F:structural molecule activity"/>
    <property type="evidence" value="ECO:0007669"/>
    <property type="project" value="UniProtKB-UniRule"/>
</dbReference>
<protein>
    <recommendedName>
        <fullName evidence="3">Flagellin</fullName>
    </recommendedName>
</protein>
<gene>
    <name evidence="6" type="ORF">DFR52_11410</name>
</gene>
<evidence type="ECO:0000259" key="4">
    <source>
        <dbReference type="Pfam" id="PF00669"/>
    </source>
</evidence>
<dbReference type="PANTHER" id="PTHR42792">
    <property type="entry name" value="FLAGELLIN"/>
    <property type="match status" value="1"/>
</dbReference>
<evidence type="ECO:0000256" key="2">
    <source>
        <dbReference type="ARBA" id="ARBA00023143"/>
    </source>
</evidence>
<feature type="domain" description="Flagellin N-terminal" evidence="4">
    <location>
        <begin position="6"/>
        <end position="142"/>
    </location>
</feature>
<evidence type="ECO:0000313" key="6">
    <source>
        <dbReference type="EMBL" id="PWV95253.1"/>
    </source>
</evidence>
<keyword evidence="2 3" id="KW-0975">Bacterial flagellum</keyword>
<dbReference type="RefSeq" id="WP_110034616.1">
    <property type="nucleotide sequence ID" value="NZ_QGTR01000014.1"/>
</dbReference>
<name>A0A317PBP6_9HYPH</name>
<evidence type="ECO:0000313" key="7">
    <source>
        <dbReference type="Proteomes" id="UP000246352"/>
    </source>
</evidence>
<proteinExistence type="inferred from homology"/>
<dbReference type="InterPro" id="IPR046358">
    <property type="entry name" value="Flagellin_C"/>
</dbReference>
<dbReference type="OrthoDB" id="8004955at2"/>
<accession>A0A317PBP6</accession>
<evidence type="ECO:0000259" key="5">
    <source>
        <dbReference type="Pfam" id="PF00700"/>
    </source>
</evidence>
<dbReference type="AlphaFoldDB" id="A0A317PBP6"/>
<dbReference type="NCBIfam" id="NF004669">
    <property type="entry name" value="PRK06008.1"/>
    <property type="match status" value="1"/>
</dbReference>